<comment type="caution">
    <text evidence="2">The sequence shown here is derived from an EMBL/GenBank/DDBJ whole genome shotgun (WGS) entry which is preliminary data.</text>
</comment>
<feature type="coiled-coil region" evidence="1">
    <location>
        <begin position="96"/>
        <end position="130"/>
    </location>
</feature>
<dbReference type="Proteomes" id="UP000288805">
    <property type="component" value="Unassembled WGS sequence"/>
</dbReference>
<name>A0A438D8A8_VITVI</name>
<dbReference type="EMBL" id="QGNW01001745">
    <property type="protein sequence ID" value="RVW31685.1"/>
    <property type="molecule type" value="Genomic_DNA"/>
</dbReference>
<evidence type="ECO:0000256" key="1">
    <source>
        <dbReference type="SAM" id="Coils"/>
    </source>
</evidence>
<dbReference type="AlphaFoldDB" id="A0A438D8A8"/>
<sequence>MFSSSKSESDSSYDIEDLLQIETRCKQRLELHVRTLSEARSEDEKHIQELERELRNCSQEIVFLVDYLQDQLNARDAEVKCLGEHVHSLELKLADKDNLEDMVGRLMQELKRSNSECMLLMQELENKEVELQMSSLCIDN</sequence>
<evidence type="ECO:0000313" key="3">
    <source>
        <dbReference type="Proteomes" id="UP000288805"/>
    </source>
</evidence>
<organism evidence="2 3">
    <name type="scientific">Vitis vinifera</name>
    <name type="common">Grape</name>
    <dbReference type="NCBI Taxonomy" id="29760"/>
    <lineage>
        <taxon>Eukaryota</taxon>
        <taxon>Viridiplantae</taxon>
        <taxon>Streptophyta</taxon>
        <taxon>Embryophyta</taxon>
        <taxon>Tracheophyta</taxon>
        <taxon>Spermatophyta</taxon>
        <taxon>Magnoliopsida</taxon>
        <taxon>eudicotyledons</taxon>
        <taxon>Gunneridae</taxon>
        <taxon>Pentapetalae</taxon>
        <taxon>rosids</taxon>
        <taxon>Vitales</taxon>
        <taxon>Vitaceae</taxon>
        <taxon>Viteae</taxon>
        <taxon>Vitis</taxon>
    </lineage>
</organism>
<accession>A0A438D8A8</accession>
<feature type="coiled-coil region" evidence="1">
    <location>
        <begin position="33"/>
        <end position="67"/>
    </location>
</feature>
<dbReference type="PANTHER" id="PTHR36390:SF1">
    <property type="entry name" value="MYOSIN HEAVY CHAIN-LIKE PROTEIN"/>
    <property type="match status" value="1"/>
</dbReference>
<keyword evidence="1" id="KW-0175">Coiled coil</keyword>
<protein>
    <submittedName>
        <fullName evidence="2">Uncharacterized protein</fullName>
    </submittedName>
</protein>
<reference evidence="2 3" key="1">
    <citation type="journal article" date="2018" name="PLoS Genet.">
        <title>Population sequencing reveals clonal diversity and ancestral inbreeding in the grapevine cultivar Chardonnay.</title>
        <authorList>
            <person name="Roach M.J."/>
            <person name="Johnson D.L."/>
            <person name="Bohlmann J."/>
            <person name="van Vuuren H.J."/>
            <person name="Jones S.J."/>
            <person name="Pretorius I.S."/>
            <person name="Schmidt S.A."/>
            <person name="Borneman A.R."/>
        </authorList>
    </citation>
    <scope>NUCLEOTIDE SEQUENCE [LARGE SCALE GENOMIC DNA]</scope>
    <source>
        <strain evidence="3">cv. Chardonnay</strain>
        <tissue evidence="2">Leaf</tissue>
    </source>
</reference>
<gene>
    <name evidence="2" type="ORF">CK203_103240</name>
</gene>
<evidence type="ECO:0000313" key="2">
    <source>
        <dbReference type="EMBL" id="RVW31685.1"/>
    </source>
</evidence>
<dbReference type="PANTHER" id="PTHR36390">
    <property type="entry name" value="MYOSIN HEAVY CHAIN-LIKE PROTEIN"/>
    <property type="match status" value="1"/>
</dbReference>
<proteinExistence type="predicted"/>